<evidence type="ECO:0000256" key="1">
    <source>
        <dbReference type="ARBA" id="ARBA00001974"/>
    </source>
</evidence>
<dbReference type="HOGENOM" id="CLU_006937_1_0_1"/>
<reference evidence="3 4" key="1">
    <citation type="submission" date="2013-03" db="EMBL/GenBank/DDBJ databases">
        <title>The Genome Sequence of Exophiala aquamarina CBS 119918.</title>
        <authorList>
            <consortium name="The Broad Institute Genomics Platform"/>
            <person name="Cuomo C."/>
            <person name="de Hoog S."/>
            <person name="Gorbushina A."/>
            <person name="Walker B."/>
            <person name="Young S.K."/>
            <person name="Zeng Q."/>
            <person name="Gargeya S."/>
            <person name="Fitzgerald M."/>
            <person name="Haas B."/>
            <person name="Abouelleil A."/>
            <person name="Allen A.W."/>
            <person name="Alvarado L."/>
            <person name="Arachchi H.M."/>
            <person name="Berlin A.M."/>
            <person name="Chapman S.B."/>
            <person name="Gainer-Dewar J."/>
            <person name="Goldberg J."/>
            <person name="Griggs A."/>
            <person name="Gujja S."/>
            <person name="Hansen M."/>
            <person name="Howarth C."/>
            <person name="Imamovic A."/>
            <person name="Ireland A."/>
            <person name="Larimer J."/>
            <person name="McCowan C."/>
            <person name="Murphy C."/>
            <person name="Pearson M."/>
            <person name="Poon T.W."/>
            <person name="Priest M."/>
            <person name="Roberts A."/>
            <person name="Saif S."/>
            <person name="Shea T."/>
            <person name="Sisk P."/>
            <person name="Sykes S."/>
            <person name="Wortman J."/>
            <person name="Nusbaum C."/>
            <person name="Birren B."/>
        </authorList>
    </citation>
    <scope>NUCLEOTIDE SEQUENCE [LARGE SCALE GENOMIC DNA]</scope>
    <source>
        <strain evidence="3 4">CBS 119918</strain>
    </source>
</reference>
<proteinExistence type="inferred from homology"/>
<comment type="caution">
    <text evidence="3">The sequence shown here is derived from an EMBL/GenBank/DDBJ whole genome shotgun (WGS) entry which is preliminary data.</text>
</comment>
<evidence type="ECO:0000256" key="2">
    <source>
        <dbReference type="ARBA" id="ARBA00010139"/>
    </source>
</evidence>
<dbReference type="InterPro" id="IPR051209">
    <property type="entry name" value="FAD-bind_Monooxygenase_sf"/>
</dbReference>
<organism evidence="3 4">
    <name type="scientific">Exophiala aquamarina CBS 119918</name>
    <dbReference type="NCBI Taxonomy" id="1182545"/>
    <lineage>
        <taxon>Eukaryota</taxon>
        <taxon>Fungi</taxon>
        <taxon>Dikarya</taxon>
        <taxon>Ascomycota</taxon>
        <taxon>Pezizomycotina</taxon>
        <taxon>Eurotiomycetes</taxon>
        <taxon>Chaetothyriomycetidae</taxon>
        <taxon>Chaetothyriales</taxon>
        <taxon>Herpotrichiellaceae</taxon>
        <taxon>Exophiala</taxon>
    </lineage>
</organism>
<comment type="similarity">
    <text evidence="2">Belongs to the FAD-binding monooxygenase family.</text>
</comment>
<accession>A0A072PKG0</accession>
<sequence>MSDPEKYHAFRKIIETEGNAIHPFSLKGSATSDFARDAFTQLMKSHLAKKTELGDVLIPSFAPGCRRLTPRQGFLEALTEGNVRVINTPIQAVTEDGVVIEGGRLFELDVLVCATGFNVIGAPLFSVVGVDGNTLTDRWGSYPESYTSVAVDGFPNYFTILGPNSGVTSGSLTKIIEGVGDYTIKCIRKLQKEDIKSMRISSRAISSWVKYVEVYFQKTVFLDDCRTWYRKNNRIIGLWPGSTFHAVESLRSPRWEDFDYDCGENASDDRLLRWLGNGWSELQPNGGDISFYIEPDYVDKPSAPFPEKIEKWNYRSFSH</sequence>
<dbReference type="RefSeq" id="XP_013263194.1">
    <property type="nucleotide sequence ID" value="XM_013407740.1"/>
</dbReference>
<dbReference type="VEuPathDB" id="FungiDB:A1O9_02165"/>
<gene>
    <name evidence="3" type="ORF">A1O9_02165</name>
</gene>
<evidence type="ECO:0000313" key="3">
    <source>
        <dbReference type="EMBL" id="KEF60604.1"/>
    </source>
</evidence>
<dbReference type="GeneID" id="25277110"/>
<name>A0A072PKG0_9EURO</name>
<evidence type="ECO:0008006" key="5">
    <source>
        <dbReference type="Google" id="ProtNLM"/>
    </source>
</evidence>
<protein>
    <recommendedName>
        <fullName evidence="5">FAD/NAD(P)-binding domain-containing protein</fullName>
    </recommendedName>
</protein>
<dbReference type="AlphaFoldDB" id="A0A072PKG0"/>
<dbReference type="Gene3D" id="3.50.50.60">
    <property type="entry name" value="FAD/NAD(P)-binding domain"/>
    <property type="match status" value="1"/>
</dbReference>
<evidence type="ECO:0000313" key="4">
    <source>
        <dbReference type="Proteomes" id="UP000027920"/>
    </source>
</evidence>
<dbReference type="PANTHER" id="PTHR42877:SF7">
    <property type="entry name" value="FLAVIN-BINDING MONOOXYGENASE-RELATED"/>
    <property type="match status" value="1"/>
</dbReference>
<comment type="cofactor">
    <cofactor evidence="1">
        <name>FAD</name>
        <dbReference type="ChEBI" id="CHEBI:57692"/>
    </cofactor>
</comment>
<dbReference type="SUPFAM" id="SSF51905">
    <property type="entry name" value="FAD/NAD(P)-binding domain"/>
    <property type="match status" value="1"/>
</dbReference>
<dbReference type="OrthoDB" id="4130824at2759"/>
<dbReference type="PANTHER" id="PTHR42877">
    <property type="entry name" value="L-ORNITHINE N(5)-MONOOXYGENASE-RELATED"/>
    <property type="match status" value="1"/>
</dbReference>
<keyword evidence="4" id="KW-1185">Reference proteome</keyword>
<dbReference type="EMBL" id="AMGV01000002">
    <property type="protein sequence ID" value="KEF60604.1"/>
    <property type="molecule type" value="Genomic_DNA"/>
</dbReference>
<dbReference type="Proteomes" id="UP000027920">
    <property type="component" value="Unassembled WGS sequence"/>
</dbReference>
<dbReference type="InterPro" id="IPR036188">
    <property type="entry name" value="FAD/NAD-bd_sf"/>
</dbReference>